<sequence>MVAADVQRHAAALPKNDGRGALAEASPTCRTCLPARLTSARPHDGDKVTGTARIDPADAPEQDVSLEDGRVNAALPFRRQ</sequence>
<feature type="region of interest" description="Disordered" evidence="1">
    <location>
        <begin position="1"/>
        <end position="26"/>
    </location>
</feature>
<dbReference type="RefSeq" id="WP_086172325.1">
    <property type="nucleotide sequence ID" value="NZ_MRYD01000230.1"/>
</dbReference>
<gene>
    <name evidence="2" type="ORF">OQI_29620</name>
</gene>
<keyword evidence="3" id="KW-1185">Reference proteome</keyword>
<protein>
    <submittedName>
        <fullName evidence="2">Uncharacterized protein</fullName>
    </submittedName>
</protein>
<proteinExistence type="predicted"/>
<dbReference type="EMBL" id="MRYD01000230">
    <property type="protein sequence ID" value="OSZ57021.1"/>
    <property type="molecule type" value="Genomic_DNA"/>
</dbReference>
<name>A0ABX3YBV6_9ACTN</name>
<accession>A0ABX3YBV6</accession>
<organism evidence="2 3">
    <name type="scientific">Streptomyces pharetrae CZA14</name>
    <dbReference type="NCBI Taxonomy" id="1144883"/>
    <lineage>
        <taxon>Bacteria</taxon>
        <taxon>Bacillati</taxon>
        <taxon>Actinomycetota</taxon>
        <taxon>Actinomycetes</taxon>
        <taxon>Kitasatosporales</taxon>
        <taxon>Streptomycetaceae</taxon>
        <taxon>Streptomyces</taxon>
    </lineage>
</organism>
<evidence type="ECO:0000313" key="2">
    <source>
        <dbReference type="EMBL" id="OSZ57021.1"/>
    </source>
</evidence>
<evidence type="ECO:0000313" key="3">
    <source>
        <dbReference type="Proteomes" id="UP000194266"/>
    </source>
</evidence>
<dbReference type="Proteomes" id="UP000194266">
    <property type="component" value="Unassembled WGS sequence"/>
</dbReference>
<reference evidence="2 3" key="1">
    <citation type="submission" date="2016-12" db="EMBL/GenBank/DDBJ databases">
        <title>Genome Mining:The Detection of Biosynthetic Gene Clusters to Aid in the Expression of Curamycin A produced by Streptomyces sp. strain CZA14.</title>
        <authorList>
            <person name="Durrell K.A."/>
            <person name="Kirby B.M."/>
            <person name="Khan W."/>
            <person name="Mthethwa T."/>
            <person name="Le Roes-Hill M."/>
        </authorList>
    </citation>
    <scope>NUCLEOTIDE SEQUENCE [LARGE SCALE GENOMIC DNA]</scope>
    <source>
        <strain evidence="2 3">CZA14</strain>
    </source>
</reference>
<evidence type="ECO:0000256" key="1">
    <source>
        <dbReference type="SAM" id="MobiDB-lite"/>
    </source>
</evidence>
<comment type="caution">
    <text evidence="2">The sequence shown here is derived from an EMBL/GenBank/DDBJ whole genome shotgun (WGS) entry which is preliminary data.</text>
</comment>
<feature type="region of interest" description="Disordered" evidence="1">
    <location>
        <begin position="38"/>
        <end position="80"/>
    </location>
</feature>